<dbReference type="SUPFAM" id="SSF49785">
    <property type="entry name" value="Galactose-binding domain-like"/>
    <property type="match status" value="1"/>
</dbReference>
<proteinExistence type="predicted"/>
<comment type="caution">
    <text evidence="5">The sequence shown here is derived from an EMBL/GenBank/DDBJ whole genome shotgun (WGS) entry which is preliminary data.</text>
</comment>
<evidence type="ECO:0000259" key="4">
    <source>
        <dbReference type="PROSITE" id="PS50041"/>
    </source>
</evidence>
<dbReference type="OrthoDB" id="7950296at2759"/>
<evidence type="ECO:0000313" key="5">
    <source>
        <dbReference type="EMBL" id="KAF0296568.1"/>
    </source>
</evidence>
<keyword evidence="3" id="KW-0560">Oxidoreductase</keyword>
<name>A0A6A4W3F0_AMPAM</name>
<evidence type="ECO:0000313" key="6">
    <source>
        <dbReference type="Proteomes" id="UP000440578"/>
    </source>
</evidence>
<dbReference type="AlphaFoldDB" id="A0A6A4W3F0"/>
<dbReference type="InterPro" id="IPR036250">
    <property type="entry name" value="AcylCo_DH-like_C"/>
</dbReference>
<sequence length="620" mass="67955">MEEWMDLASADLTQEPDYVLEAAVCKVVSSELAQNIVDRCLRLLGDRGYYRREETGDTAERYLKETRAALRFTGSNELLRLFIALGGLQEATPMYAEEVTKMRNPMLFPVHVLKRLVQADELEECVHRFADLTLEALERFGADLMNQQPVLTWLAENVSDIYVVTAVLARASRSYCIGLRDAETEIALATSAVQVASERMQRNAGYLDRAPFGSPDSPLIKAADIVLERGGALLAVALCWHCPAALGEQHFPPRAFSFDQLPVGIGVLPAASAMRSVDGSTECACRHRCLADPACRGYGYSVNTSSCWRTKLLPTPERMQPSAEDWRWHARGGLRLLGEPCAVDQDCSTLVPGASCVNSTCGCHGQVTEDGAGGCHTYEPTPAGYLRLVGAAIATAASSVCYTDGAILFPGVNRTAVDSVRDFLTNRTTNTFVWIGMDDILEEGVYITSDYQTPKDVAWNSHTHNGRHHEDCAVIGSPQLTAVHDIGCTLSLEGLCQYIGENLALRKLSWMNARSEKMPASHGNDGLRDTVVESPISTANFPELRWTVDLGSPVQVTSVLYLARGSCCDKPNNRNRLTEVRVGSHPTEFDGRRSARCVWLERPFVARGLSWPACSGALCR</sequence>
<evidence type="ECO:0000256" key="1">
    <source>
        <dbReference type="ARBA" id="ARBA00022630"/>
    </source>
</evidence>
<dbReference type="InterPro" id="IPR049448">
    <property type="entry name" value="ACAD9/ACADV-like_C"/>
</dbReference>
<dbReference type="CDD" id="cd00037">
    <property type="entry name" value="CLECT"/>
    <property type="match status" value="1"/>
</dbReference>
<gene>
    <name evidence="5" type="primary">Acad9</name>
    <name evidence="5" type="ORF">FJT64_005987</name>
</gene>
<dbReference type="Gene3D" id="1.20.140.10">
    <property type="entry name" value="Butyryl-CoA Dehydrogenase, subunit A, domain 3"/>
    <property type="match status" value="2"/>
</dbReference>
<reference evidence="5 6" key="1">
    <citation type="submission" date="2019-07" db="EMBL/GenBank/DDBJ databases">
        <title>Draft genome assembly of a fouling barnacle, Amphibalanus amphitrite (Darwin, 1854): The first reference genome for Thecostraca.</title>
        <authorList>
            <person name="Kim W."/>
        </authorList>
    </citation>
    <scope>NUCLEOTIDE SEQUENCE [LARGE SCALE GENOMIC DNA]</scope>
    <source>
        <strain evidence="5">SNU_AA5</strain>
        <tissue evidence="5">Soma without cirri and trophi</tissue>
    </source>
</reference>
<feature type="domain" description="C-type lectin" evidence="4">
    <location>
        <begin position="397"/>
        <end position="497"/>
    </location>
</feature>
<dbReference type="InterPro" id="IPR001304">
    <property type="entry name" value="C-type_lectin-like"/>
</dbReference>
<evidence type="ECO:0000256" key="2">
    <source>
        <dbReference type="ARBA" id="ARBA00022946"/>
    </source>
</evidence>
<keyword evidence="1" id="KW-0285">Flavoprotein</keyword>
<dbReference type="Gene3D" id="3.10.100.10">
    <property type="entry name" value="Mannose-Binding Protein A, subunit A"/>
    <property type="match status" value="1"/>
</dbReference>
<dbReference type="GO" id="GO:0016627">
    <property type="term" value="F:oxidoreductase activity, acting on the CH-CH group of donors"/>
    <property type="evidence" value="ECO:0007669"/>
    <property type="project" value="InterPro"/>
</dbReference>
<dbReference type="InterPro" id="IPR016187">
    <property type="entry name" value="CTDL_fold"/>
</dbReference>
<dbReference type="Pfam" id="PF00441">
    <property type="entry name" value="Acyl-CoA_dh_1"/>
    <property type="match status" value="1"/>
</dbReference>
<dbReference type="Proteomes" id="UP000440578">
    <property type="component" value="Unassembled WGS sequence"/>
</dbReference>
<protein>
    <submittedName>
        <fullName evidence="5">Acyl-CoA dehydrogenase family member 9, mitochondrial</fullName>
    </submittedName>
</protein>
<dbReference type="Pfam" id="PF21343">
    <property type="entry name" value="ACAD9-ACADV_C"/>
    <property type="match status" value="1"/>
</dbReference>
<dbReference type="InterPro" id="IPR016186">
    <property type="entry name" value="C-type_lectin-like/link_sf"/>
</dbReference>
<dbReference type="SUPFAM" id="SSF47203">
    <property type="entry name" value="Acyl-CoA dehydrogenase C-terminal domain-like"/>
    <property type="match status" value="1"/>
</dbReference>
<keyword evidence="6" id="KW-1185">Reference proteome</keyword>
<dbReference type="SUPFAM" id="SSF56436">
    <property type="entry name" value="C-type lectin-like"/>
    <property type="match status" value="1"/>
</dbReference>
<organism evidence="5 6">
    <name type="scientific">Amphibalanus amphitrite</name>
    <name type="common">Striped barnacle</name>
    <name type="synonym">Balanus amphitrite</name>
    <dbReference type="NCBI Taxonomy" id="1232801"/>
    <lineage>
        <taxon>Eukaryota</taxon>
        <taxon>Metazoa</taxon>
        <taxon>Ecdysozoa</taxon>
        <taxon>Arthropoda</taxon>
        <taxon>Crustacea</taxon>
        <taxon>Multicrustacea</taxon>
        <taxon>Cirripedia</taxon>
        <taxon>Thoracica</taxon>
        <taxon>Thoracicalcarea</taxon>
        <taxon>Balanomorpha</taxon>
        <taxon>Balanoidea</taxon>
        <taxon>Balanidae</taxon>
        <taxon>Amphibalaninae</taxon>
        <taxon>Amphibalanus</taxon>
    </lineage>
</organism>
<dbReference type="EMBL" id="VIIS01001549">
    <property type="protein sequence ID" value="KAF0296568.1"/>
    <property type="molecule type" value="Genomic_DNA"/>
</dbReference>
<dbReference type="PROSITE" id="PS50041">
    <property type="entry name" value="C_TYPE_LECTIN_2"/>
    <property type="match status" value="1"/>
</dbReference>
<evidence type="ECO:0000256" key="3">
    <source>
        <dbReference type="ARBA" id="ARBA00023002"/>
    </source>
</evidence>
<dbReference type="InterPro" id="IPR009075">
    <property type="entry name" value="AcylCo_DH/oxidase_C"/>
</dbReference>
<keyword evidence="2" id="KW-0809">Transit peptide</keyword>
<accession>A0A6A4W3F0</accession>
<dbReference type="InterPro" id="IPR008979">
    <property type="entry name" value="Galactose-bd-like_sf"/>
</dbReference>
<dbReference type="Gene3D" id="2.60.120.260">
    <property type="entry name" value="Galactose-binding domain-like"/>
    <property type="match status" value="1"/>
</dbReference>